<dbReference type="EMBL" id="HBUF01363500">
    <property type="protein sequence ID" value="CAG6722272.1"/>
    <property type="molecule type" value="Transcribed_RNA"/>
</dbReference>
<dbReference type="AlphaFoldDB" id="A0A8D8VB09"/>
<evidence type="ECO:0000313" key="1">
    <source>
        <dbReference type="EMBL" id="CAG6722271.1"/>
    </source>
</evidence>
<dbReference type="SMART" id="SM00028">
    <property type="entry name" value="TPR"/>
    <property type="match status" value="3"/>
</dbReference>
<proteinExistence type="predicted"/>
<dbReference type="Gene3D" id="1.25.40.10">
    <property type="entry name" value="Tetratricopeptide repeat domain"/>
    <property type="match status" value="1"/>
</dbReference>
<accession>A0A8D8VB09</accession>
<dbReference type="SUPFAM" id="SSF48452">
    <property type="entry name" value="TPR-like"/>
    <property type="match status" value="1"/>
</dbReference>
<dbReference type="EMBL" id="HBUF01363499">
    <property type="protein sequence ID" value="CAG6722271.1"/>
    <property type="molecule type" value="Transcribed_RNA"/>
</dbReference>
<dbReference type="InterPro" id="IPR050754">
    <property type="entry name" value="FKBP4/5/8-like"/>
</dbReference>
<dbReference type="PANTHER" id="PTHR46512:SF10">
    <property type="entry name" value="FK506-BINDING PROTEIN-LIKE"/>
    <property type="match status" value="1"/>
</dbReference>
<organism evidence="1">
    <name type="scientific">Cacopsylla melanoneura</name>
    <dbReference type="NCBI Taxonomy" id="428564"/>
    <lineage>
        <taxon>Eukaryota</taxon>
        <taxon>Metazoa</taxon>
        <taxon>Ecdysozoa</taxon>
        <taxon>Arthropoda</taxon>
        <taxon>Hexapoda</taxon>
        <taxon>Insecta</taxon>
        <taxon>Pterygota</taxon>
        <taxon>Neoptera</taxon>
        <taxon>Paraneoptera</taxon>
        <taxon>Hemiptera</taxon>
        <taxon>Sternorrhyncha</taxon>
        <taxon>Psylloidea</taxon>
        <taxon>Psyllidae</taxon>
        <taxon>Psyllinae</taxon>
        <taxon>Cacopsylla</taxon>
    </lineage>
</organism>
<reference evidence="1" key="1">
    <citation type="submission" date="2021-05" db="EMBL/GenBank/DDBJ databases">
        <authorList>
            <person name="Alioto T."/>
            <person name="Alioto T."/>
            <person name="Gomez Garrido J."/>
        </authorList>
    </citation>
    <scope>NUCLEOTIDE SEQUENCE</scope>
</reference>
<dbReference type="InterPro" id="IPR019734">
    <property type="entry name" value="TPR_rpt"/>
</dbReference>
<sequence>MVSLKTTVNKLSPTVNSVCKILISKLDMSPDNKDEFNSDYLVCEGEVNIDLEQVHFNTDIAFMKLLLTTKLGDSGTFRTTDLKIEFKLVDITRTASIYEISDEYKLVRAVQHKEKGSQLFKENKLEAAFHRFKTSLRYLIFLNDKTLLGADDVYTMVCNNMAMCQMKFNNHHYAIELCNKVSNIDKMNVKALYRRATCYVELKQYDKAYADLTLAQSKESNNPSVKKLMDIVKVQRKQQHEEYKSVVKKMFR</sequence>
<dbReference type="InterPro" id="IPR011990">
    <property type="entry name" value="TPR-like_helical_dom_sf"/>
</dbReference>
<dbReference type="PANTHER" id="PTHR46512">
    <property type="entry name" value="PEPTIDYLPROLYL ISOMERASE"/>
    <property type="match status" value="1"/>
</dbReference>
<protein>
    <submittedName>
        <fullName evidence="1">FK506-binding protein 59</fullName>
    </submittedName>
</protein>
<dbReference type="EMBL" id="HBUF01363498">
    <property type="protein sequence ID" value="CAG6722270.1"/>
    <property type="molecule type" value="Transcribed_RNA"/>
</dbReference>
<name>A0A8D8VB09_9HEMI</name>